<organism evidence="1 2">
    <name type="scientific">Pseudoalteromonas rubra</name>
    <dbReference type="NCBI Taxonomy" id="43658"/>
    <lineage>
        <taxon>Bacteria</taxon>
        <taxon>Pseudomonadati</taxon>
        <taxon>Pseudomonadota</taxon>
        <taxon>Gammaproteobacteria</taxon>
        <taxon>Alteromonadales</taxon>
        <taxon>Pseudoalteromonadaceae</taxon>
        <taxon>Pseudoalteromonas</taxon>
    </lineage>
</organism>
<proteinExistence type="predicted"/>
<sequence length="50" mass="6079">MTFPFISYVTEVGFIIMTKYDSFMKYQVIKDDNWEKNRAKQIQSYNTEKT</sequence>
<gene>
    <name evidence="1" type="ORF">PRUB_a2787</name>
</gene>
<dbReference type="Proteomes" id="UP000016480">
    <property type="component" value="Unassembled WGS sequence"/>
</dbReference>
<evidence type="ECO:0000313" key="1">
    <source>
        <dbReference type="EMBL" id="KAF7788189.1"/>
    </source>
</evidence>
<reference evidence="1 2" key="1">
    <citation type="journal article" date="2012" name="J. Bacteriol.">
        <title>Genome sequence of the cycloprodigiosin-producing bacterial strain Pseudoalteromonas rubra ATCC 29570(T).</title>
        <authorList>
            <person name="Xie B.B."/>
            <person name="Shu Y.L."/>
            <person name="Qin Q.L."/>
            <person name="Rong J.C."/>
            <person name="Zhang X.Y."/>
            <person name="Chen X.L."/>
            <person name="Zhou B.C."/>
            <person name="Zhang Y.Z."/>
        </authorList>
    </citation>
    <scope>NUCLEOTIDE SEQUENCE [LARGE SCALE GENOMIC DNA]</scope>
    <source>
        <strain evidence="1 2">DSM 6842</strain>
    </source>
</reference>
<dbReference type="EMBL" id="AHCD03000026">
    <property type="protein sequence ID" value="KAF7788189.1"/>
    <property type="molecule type" value="Genomic_DNA"/>
</dbReference>
<dbReference type="AlphaFoldDB" id="A0A8T0CBW8"/>
<accession>A0A8T0CBW8</accession>
<name>A0A8T0CBW8_9GAMM</name>
<evidence type="ECO:0000313" key="2">
    <source>
        <dbReference type="Proteomes" id="UP000016480"/>
    </source>
</evidence>
<comment type="caution">
    <text evidence="1">The sequence shown here is derived from an EMBL/GenBank/DDBJ whole genome shotgun (WGS) entry which is preliminary data.</text>
</comment>
<protein>
    <submittedName>
        <fullName evidence="1">Uncharacterized protein</fullName>
    </submittedName>
</protein>